<evidence type="ECO:0000313" key="9">
    <source>
        <dbReference type="Proteomes" id="UP000434957"/>
    </source>
</evidence>
<gene>
    <name evidence="6" type="ORF">PR001_g15921</name>
    <name evidence="5" type="ORF">PR002_g15846</name>
    <name evidence="7" type="ORF">PR003_g17742</name>
</gene>
<dbReference type="OrthoDB" id="165123at2759"/>
<evidence type="ECO:0000256" key="2">
    <source>
        <dbReference type="ARBA" id="ARBA00004613"/>
    </source>
</evidence>
<dbReference type="AlphaFoldDB" id="A0A6A4E5T7"/>
<comment type="subcellular location">
    <subcellularLocation>
        <location evidence="1">Host cell</location>
    </subcellularLocation>
    <subcellularLocation>
        <location evidence="2">Secreted</location>
    </subcellularLocation>
</comment>
<dbReference type="EMBL" id="QXFV01001226">
    <property type="protein sequence ID" value="KAE9011425.1"/>
    <property type="molecule type" value="Genomic_DNA"/>
</dbReference>
<sequence>MDEVELEWVVYRESTVFPVKIALDANVSALQNVIAGILSTAQHSVPRRHVKLYVMDKNDESLHDEIVESYLRCKIRKKYKQTCSSGS</sequence>
<evidence type="ECO:0000313" key="6">
    <source>
        <dbReference type="EMBL" id="KAE9011425.1"/>
    </source>
</evidence>
<evidence type="ECO:0000313" key="7">
    <source>
        <dbReference type="EMBL" id="KAE9320313.1"/>
    </source>
</evidence>
<protein>
    <recommendedName>
        <fullName evidence="4">Crinkler effector protein N-terminal domain-containing protein</fullName>
    </recommendedName>
</protein>
<proteinExistence type="predicted"/>
<dbReference type="Proteomes" id="UP000435112">
    <property type="component" value="Unassembled WGS sequence"/>
</dbReference>
<evidence type="ECO:0000313" key="8">
    <source>
        <dbReference type="Proteomes" id="UP000429607"/>
    </source>
</evidence>
<dbReference type="GO" id="GO:0005576">
    <property type="term" value="C:extracellular region"/>
    <property type="evidence" value="ECO:0007669"/>
    <property type="project" value="UniProtKB-SubCell"/>
</dbReference>
<evidence type="ECO:0000313" key="10">
    <source>
        <dbReference type="Proteomes" id="UP000435112"/>
    </source>
</evidence>
<evidence type="ECO:0000256" key="3">
    <source>
        <dbReference type="ARBA" id="ARBA00022525"/>
    </source>
</evidence>
<dbReference type="EMBL" id="QXFU01001176">
    <property type="protein sequence ID" value="KAE9008631.1"/>
    <property type="molecule type" value="Genomic_DNA"/>
</dbReference>
<organism evidence="7 9">
    <name type="scientific">Phytophthora rubi</name>
    <dbReference type="NCBI Taxonomy" id="129364"/>
    <lineage>
        <taxon>Eukaryota</taxon>
        <taxon>Sar</taxon>
        <taxon>Stramenopiles</taxon>
        <taxon>Oomycota</taxon>
        <taxon>Peronosporomycetes</taxon>
        <taxon>Peronosporales</taxon>
        <taxon>Peronosporaceae</taxon>
        <taxon>Phytophthora</taxon>
    </lineage>
</organism>
<accession>A0A6A4E5T7</accession>
<reference evidence="7 9" key="1">
    <citation type="submission" date="2018-08" db="EMBL/GenBank/DDBJ databases">
        <title>Genomic investigation of the strawberry pathogen Phytophthora fragariae indicates pathogenicity is determined by transcriptional variation in three key races.</title>
        <authorList>
            <person name="Adams T.M."/>
            <person name="Armitage A.D."/>
            <person name="Sobczyk M.K."/>
            <person name="Bates H.J."/>
            <person name="Dunwell J.M."/>
            <person name="Nellist C.F."/>
            <person name="Harrison R.J."/>
        </authorList>
    </citation>
    <scope>NUCLEOTIDE SEQUENCE [LARGE SCALE GENOMIC DNA]</scope>
    <source>
        <strain evidence="6 8">SCRP249</strain>
        <strain evidence="5 10">SCRP324</strain>
        <strain evidence="7 9">SCRP333</strain>
    </source>
</reference>
<dbReference type="Pfam" id="PF20147">
    <property type="entry name" value="Crinkler"/>
    <property type="match status" value="1"/>
</dbReference>
<feature type="domain" description="Crinkler effector protein N-terminal" evidence="4">
    <location>
        <begin position="5"/>
        <end position="61"/>
    </location>
</feature>
<dbReference type="InterPro" id="IPR045379">
    <property type="entry name" value="Crinkler_N"/>
</dbReference>
<dbReference type="Proteomes" id="UP000429607">
    <property type="component" value="Unassembled WGS sequence"/>
</dbReference>
<name>A0A6A4E5T7_9STRA</name>
<dbReference type="EMBL" id="QXFT01001376">
    <property type="protein sequence ID" value="KAE9320313.1"/>
    <property type="molecule type" value="Genomic_DNA"/>
</dbReference>
<evidence type="ECO:0000313" key="5">
    <source>
        <dbReference type="EMBL" id="KAE9008631.1"/>
    </source>
</evidence>
<evidence type="ECO:0000259" key="4">
    <source>
        <dbReference type="Pfam" id="PF20147"/>
    </source>
</evidence>
<comment type="caution">
    <text evidence="7">The sequence shown here is derived from an EMBL/GenBank/DDBJ whole genome shotgun (WGS) entry which is preliminary data.</text>
</comment>
<keyword evidence="9" id="KW-1185">Reference proteome</keyword>
<dbReference type="GO" id="GO:0043657">
    <property type="term" value="C:host cell"/>
    <property type="evidence" value="ECO:0007669"/>
    <property type="project" value="UniProtKB-SubCell"/>
</dbReference>
<evidence type="ECO:0000256" key="1">
    <source>
        <dbReference type="ARBA" id="ARBA00004340"/>
    </source>
</evidence>
<keyword evidence="3" id="KW-0964">Secreted</keyword>
<dbReference type="Proteomes" id="UP000434957">
    <property type="component" value="Unassembled WGS sequence"/>
</dbReference>